<protein>
    <recommendedName>
        <fullName evidence="4">DUF2953 domain-containing protein</fullName>
    </recommendedName>
</protein>
<dbReference type="STRING" id="296218.AWN68_14470"/>
<accession>A0A150XUM3</accession>
<dbReference type="Proteomes" id="UP000075615">
    <property type="component" value="Unassembled WGS sequence"/>
</dbReference>
<evidence type="ECO:0000313" key="3">
    <source>
        <dbReference type="Proteomes" id="UP000075615"/>
    </source>
</evidence>
<keyword evidence="1" id="KW-0812">Transmembrane</keyword>
<keyword evidence="1" id="KW-0472">Membrane</keyword>
<dbReference type="RefSeq" id="WP_068412414.1">
    <property type="nucleotide sequence ID" value="NZ_LRDB01000003.1"/>
</dbReference>
<keyword evidence="1" id="KW-1133">Transmembrane helix</keyword>
<feature type="transmembrane region" description="Helical" evidence="1">
    <location>
        <begin position="7"/>
        <end position="27"/>
    </location>
</feature>
<reference evidence="2 3" key="1">
    <citation type="submission" date="2016-01" db="EMBL/GenBank/DDBJ databases">
        <title>Genome sequencing of Roseivirga echinicomitans KMM 6058.</title>
        <authorList>
            <person name="Selvaratnam C."/>
            <person name="Thevarajoo S."/>
            <person name="Goh K.M."/>
            <person name="Ee R."/>
            <person name="Chan K.-G."/>
            <person name="Chong C.S."/>
        </authorList>
    </citation>
    <scope>NUCLEOTIDE SEQUENCE [LARGE SCALE GENOMIC DNA]</scope>
    <source>
        <strain evidence="2 3">KMM 6058</strain>
    </source>
</reference>
<gene>
    <name evidence="2" type="ORF">AWN68_14470</name>
</gene>
<proteinExistence type="predicted"/>
<dbReference type="EMBL" id="LRDB01000003">
    <property type="protein sequence ID" value="KYG82458.1"/>
    <property type="molecule type" value="Genomic_DNA"/>
</dbReference>
<organism evidence="2 3">
    <name type="scientific">Roseivirga echinicomitans</name>
    <dbReference type="NCBI Taxonomy" id="296218"/>
    <lineage>
        <taxon>Bacteria</taxon>
        <taxon>Pseudomonadati</taxon>
        <taxon>Bacteroidota</taxon>
        <taxon>Cytophagia</taxon>
        <taxon>Cytophagales</taxon>
        <taxon>Roseivirgaceae</taxon>
        <taxon>Roseivirga</taxon>
    </lineage>
</organism>
<comment type="caution">
    <text evidence="2">The sequence shown here is derived from an EMBL/GenBank/DDBJ whole genome shotgun (WGS) entry which is preliminary data.</text>
</comment>
<sequence>MDKGNEVFWPIIALFLIITTAIAWVLFTPVMLVCNTTTNTYELSQLGTFSARVIRGEKMEVEFRIFGIKFKPTQDKKTNKKRKKKKSWASSHPLRLARGCMKGVIVKKLTLDIDTGDVITNANLVPVAFFLTNTSQDRFIHINFEGRLLAHLEVKIKLYIILIAIIKNKLKR</sequence>
<evidence type="ECO:0000256" key="1">
    <source>
        <dbReference type="SAM" id="Phobius"/>
    </source>
</evidence>
<evidence type="ECO:0008006" key="4">
    <source>
        <dbReference type="Google" id="ProtNLM"/>
    </source>
</evidence>
<dbReference type="OrthoDB" id="799391at2"/>
<name>A0A150XUM3_9BACT</name>
<evidence type="ECO:0000313" key="2">
    <source>
        <dbReference type="EMBL" id="KYG82458.1"/>
    </source>
</evidence>
<keyword evidence="3" id="KW-1185">Reference proteome</keyword>
<dbReference type="AlphaFoldDB" id="A0A150XUM3"/>